<evidence type="ECO:0000313" key="3">
    <source>
        <dbReference type="Proteomes" id="UP000310108"/>
    </source>
</evidence>
<keyword evidence="3" id="KW-1185">Reference proteome</keyword>
<name>A0A4U6XRH2_9PEZI</name>
<dbReference type="EMBL" id="PJEX01000027">
    <property type="protein sequence ID" value="TKW58309.1"/>
    <property type="molecule type" value="Genomic_DNA"/>
</dbReference>
<feature type="region of interest" description="Disordered" evidence="1">
    <location>
        <begin position="1"/>
        <end position="24"/>
    </location>
</feature>
<accession>A0A4U6XRH2</accession>
<gene>
    <name evidence="2" type="ORF">CTA1_12135</name>
</gene>
<sequence length="70" mass="8316">MRFLGDPEYASDRREALQPFQSPDRAAEVSWEKFDLVLADDSLQWMETQKIYILWDRGPLNVYLRPVVRS</sequence>
<proteinExistence type="predicted"/>
<dbReference type="STRING" id="1306861.A0A4U6XRH2"/>
<comment type="caution">
    <text evidence="2">The sequence shown here is derived from an EMBL/GenBank/DDBJ whole genome shotgun (WGS) entry which is preliminary data.</text>
</comment>
<evidence type="ECO:0000313" key="2">
    <source>
        <dbReference type="EMBL" id="TKW58309.1"/>
    </source>
</evidence>
<dbReference type="AlphaFoldDB" id="A0A4U6XRH2"/>
<reference evidence="2 3" key="1">
    <citation type="journal article" date="2019" name="PLoS ONE">
        <title>Comparative genome analysis indicates high evolutionary potential of pathogenicity genes in Colletotrichum tanaceti.</title>
        <authorList>
            <person name="Lelwala R.V."/>
            <person name="Korhonen P.K."/>
            <person name="Young N.D."/>
            <person name="Scott J.B."/>
            <person name="Ades P.A."/>
            <person name="Gasser R.B."/>
            <person name="Taylor P.W.J."/>
        </authorList>
    </citation>
    <scope>NUCLEOTIDE SEQUENCE [LARGE SCALE GENOMIC DNA]</scope>
    <source>
        <strain evidence="2">BRIP57314</strain>
    </source>
</reference>
<evidence type="ECO:0000256" key="1">
    <source>
        <dbReference type="SAM" id="MobiDB-lite"/>
    </source>
</evidence>
<protein>
    <submittedName>
        <fullName evidence="2">Uncharacterized protein</fullName>
    </submittedName>
</protein>
<dbReference type="OrthoDB" id="1470350at2759"/>
<organism evidence="2 3">
    <name type="scientific">Colletotrichum tanaceti</name>
    <dbReference type="NCBI Taxonomy" id="1306861"/>
    <lineage>
        <taxon>Eukaryota</taxon>
        <taxon>Fungi</taxon>
        <taxon>Dikarya</taxon>
        <taxon>Ascomycota</taxon>
        <taxon>Pezizomycotina</taxon>
        <taxon>Sordariomycetes</taxon>
        <taxon>Hypocreomycetidae</taxon>
        <taxon>Glomerellales</taxon>
        <taxon>Glomerellaceae</taxon>
        <taxon>Colletotrichum</taxon>
        <taxon>Colletotrichum destructivum species complex</taxon>
    </lineage>
</organism>
<dbReference type="Proteomes" id="UP000310108">
    <property type="component" value="Unassembled WGS sequence"/>
</dbReference>